<reference evidence="1 2" key="1">
    <citation type="journal article" date="2020" name="Cell">
        <title>Large-Scale Comparative Analyses of Tick Genomes Elucidate Their Genetic Diversity and Vector Capacities.</title>
        <authorList>
            <consortium name="Tick Genome and Microbiome Consortium (TIGMIC)"/>
            <person name="Jia N."/>
            <person name="Wang J."/>
            <person name="Shi W."/>
            <person name="Du L."/>
            <person name="Sun Y."/>
            <person name="Zhan W."/>
            <person name="Jiang J.F."/>
            <person name="Wang Q."/>
            <person name="Zhang B."/>
            <person name="Ji P."/>
            <person name="Bell-Sakyi L."/>
            <person name="Cui X.M."/>
            <person name="Yuan T.T."/>
            <person name="Jiang B.G."/>
            <person name="Yang W.F."/>
            <person name="Lam T.T."/>
            <person name="Chang Q.C."/>
            <person name="Ding S.J."/>
            <person name="Wang X.J."/>
            <person name="Zhu J.G."/>
            <person name="Ruan X.D."/>
            <person name="Zhao L."/>
            <person name="Wei J.T."/>
            <person name="Ye R.Z."/>
            <person name="Que T.C."/>
            <person name="Du C.H."/>
            <person name="Zhou Y.H."/>
            <person name="Cheng J.X."/>
            <person name="Dai P.F."/>
            <person name="Guo W.B."/>
            <person name="Han X.H."/>
            <person name="Huang E.J."/>
            <person name="Li L.F."/>
            <person name="Wei W."/>
            <person name="Gao Y.C."/>
            <person name="Liu J.Z."/>
            <person name="Shao H.Z."/>
            <person name="Wang X."/>
            <person name="Wang C.C."/>
            <person name="Yang T.C."/>
            <person name="Huo Q.B."/>
            <person name="Li W."/>
            <person name="Chen H.Y."/>
            <person name="Chen S.E."/>
            <person name="Zhou L.G."/>
            <person name="Ni X.B."/>
            <person name="Tian J.H."/>
            <person name="Sheng Y."/>
            <person name="Liu T."/>
            <person name="Pan Y.S."/>
            <person name="Xia L.Y."/>
            <person name="Li J."/>
            <person name="Zhao F."/>
            <person name="Cao W.C."/>
        </authorList>
    </citation>
    <scope>NUCLEOTIDE SEQUENCE [LARGE SCALE GENOMIC DNA]</scope>
    <source>
        <strain evidence="1">HaeL-2018</strain>
    </source>
</reference>
<sequence>MTFPFELGAPEAEPGLIESLGFGCDALIKGGKEGCSEGPEELAESIAGTACALSCSVPPSVDGGSTGGPPPKLTATAPELLETVPPGLCAGWWSGLETLVKMELKGCSSCFFFSDNTDAPCARSFLKVEPTAAAVAVATMLLAALDVLLLLPDVFEEPPPNNELAVETIGPNGVPGFGAFVLYEPDANLSMAAMTLPRAPLGLMSSSLPNGMQPPFLHTPRRRSRSVCE</sequence>
<dbReference type="EMBL" id="JABSTR010000008">
    <property type="protein sequence ID" value="KAH9377642.1"/>
    <property type="molecule type" value="Genomic_DNA"/>
</dbReference>
<evidence type="ECO:0000313" key="1">
    <source>
        <dbReference type="EMBL" id="KAH9377642.1"/>
    </source>
</evidence>
<protein>
    <submittedName>
        <fullName evidence="1">Uncharacterized protein</fullName>
    </submittedName>
</protein>
<gene>
    <name evidence="1" type="ORF">HPB48_016123</name>
</gene>
<evidence type="ECO:0000313" key="2">
    <source>
        <dbReference type="Proteomes" id="UP000821853"/>
    </source>
</evidence>
<dbReference type="Proteomes" id="UP000821853">
    <property type="component" value="Unassembled WGS sequence"/>
</dbReference>
<name>A0A9J6GQN3_HAELO</name>
<organism evidence="1 2">
    <name type="scientific">Haemaphysalis longicornis</name>
    <name type="common">Bush tick</name>
    <dbReference type="NCBI Taxonomy" id="44386"/>
    <lineage>
        <taxon>Eukaryota</taxon>
        <taxon>Metazoa</taxon>
        <taxon>Ecdysozoa</taxon>
        <taxon>Arthropoda</taxon>
        <taxon>Chelicerata</taxon>
        <taxon>Arachnida</taxon>
        <taxon>Acari</taxon>
        <taxon>Parasitiformes</taxon>
        <taxon>Ixodida</taxon>
        <taxon>Ixodoidea</taxon>
        <taxon>Ixodidae</taxon>
        <taxon>Haemaphysalinae</taxon>
        <taxon>Haemaphysalis</taxon>
    </lineage>
</organism>
<comment type="caution">
    <text evidence="1">The sequence shown here is derived from an EMBL/GenBank/DDBJ whole genome shotgun (WGS) entry which is preliminary data.</text>
</comment>
<accession>A0A9J6GQN3</accession>
<dbReference type="VEuPathDB" id="VectorBase:HLOH_055395"/>
<keyword evidence="2" id="KW-1185">Reference proteome</keyword>
<dbReference type="AlphaFoldDB" id="A0A9J6GQN3"/>
<proteinExistence type="predicted"/>